<evidence type="ECO:0000313" key="3">
    <source>
        <dbReference type="Proteomes" id="UP000028582"/>
    </source>
</evidence>
<evidence type="ECO:0000256" key="1">
    <source>
        <dbReference type="SAM" id="MobiDB-lite"/>
    </source>
</evidence>
<sequence length="110" mass="12294">MSVPRKTVKLHLYIDGFDVYVDDFLVLPIAEEQDILLGMPWLKATNPDINWIEETVNPRPSGNVVVNPSLKLSTKKKKAKPHTTHNPKSAGLFVGGQRFSVNGNLSKTKR</sequence>
<accession>A0A080ZNZ3</accession>
<name>A0A080ZNZ3_PHYNI</name>
<gene>
    <name evidence="2" type="ORF">F444_14789</name>
</gene>
<proteinExistence type="predicted"/>
<dbReference type="Proteomes" id="UP000028582">
    <property type="component" value="Unassembled WGS sequence"/>
</dbReference>
<dbReference type="EMBL" id="ANJA01002680">
    <property type="protein sequence ID" value="ETO68354.1"/>
    <property type="molecule type" value="Genomic_DNA"/>
</dbReference>
<reference evidence="2 3" key="1">
    <citation type="submission" date="2013-11" db="EMBL/GenBank/DDBJ databases">
        <title>The Genome Sequence of Phytophthora parasitica P1976.</title>
        <authorList>
            <consortium name="The Broad Institute Genomics Platform"/>
            <person name="Russ C."/>
            <person name="Tyler B."/>
            <person name="Panabieres F."/>
            <person name="Shan W."/>
            <person name="Tripathy S."/>
            <person name="Grunwald N."/>
            <person name="Machado M."/>
            <person name="Johnson C.S."/>
            <person name="Walker B."/>
            <person name="Young S."/>
            <person name="Zeng Q."/>
            <person name="Gargeya S."/>
            <person name="Fitzgerald M."/>
            <person name="Haas B."/>
            <person name="Abouelleil A."/>
            <person name="Allen A.W."/>
            <person name="Alvarado L."/>
            <person name="Arachchi H.M."/>
            <person name="Berlin A.M."/>
            <person name="Chapman S.B."/>
            <person name="Gainer-Dewar J."/>
            <person name="Goldberg J."/>
            <person name="Griggs A."/>
            <person name="Gujja S."/>
            <person name="Hansen M."/>
            <person name="Howarth C."/>
            <person name="Imamovic A."/>
            <person name="Ireland A."/>
            <person name="Larimer J."/>
            <person name="McCowan C."/>
            <person name="Murphy C."/>
            <person name="Pearson M."/>
            <person name="Poon T.W."/>
            <person name="Priest M."/>
            <person name="Roberts A."/>
            <person name="Saif S."/>
            <person name="Shea T."/>
            <person name="Sisk P."/>
            <person name="Sykes S."/>
            <person name="Wortman J."/>
            <person name="Nusbaum C."/>
            <person name="Birren B."/>
        </authorList>
    </citation>
    <scope>NUCLEOTIDE SEQUENCE [LARGE SCALE GENOMIC DNA]</scope>
    <source>
        <strain evidence="2 3">P1976</strain>
    </source>
</reference>
<dbReference type="Gene3D" id="2.40.70.10">
    <property type="entry name" value="Acid Proteases"/>
    <property type="match status" value="1"/>
</dbReference>
<protein>
    <submittedName>
        <fullName evidence="2">Uncharacterized protein</fullName>
    </submittedName>
</protein>
<organism evidence="2 3">
    <name type="scientific">Phytophthora nicotianae P1976</name>
    <dbReference type="NCBI Taxonomy" id="1317066"/>
    <lineage>
        <taxon>Eukaryota</taxon>
        <taxon>Sar</taxon>
        <taxon>Stramenopiles</taxon>
        <taxon>Oomycota</taxon>
        <taxon>Peronosporomycetes</taxon>
        <taxon>Peronosporales</taxon>
        <taxon>Peronosporaceae</taxon>
        <taxon>Phytophthora</taxon>
    </lineage>
</organism>
<comment type="caution">
    <text evidence="2">The sequence shown here is derived from an EMBL/GenBank/DDBJ whole genome shotgun (WGS) entry which is preliminary data.</text>
</comment>
<dbReference type="AlphaFoldDB" id="A0A080ZNZ3"/>
<dbReference type="InterPro" id="IPR021109">
    <property type="entry name" value="Peptidase_aspartic_dom_sf"/>
</dbReference>
<feature type="region of interest" description="Disordered" evidence="1">
    <location>
        <begin position="72"/>
        <end position="91"/>
    </location>
</feature>
<evidence type="ECO:0000313" key="2">
    <source>
        <dbReference type="EMBL" id="ETO68354.1"/>
    </source>
</evidence>
<feature type="compositionally biased region" description="Basic residues" evidence="1">
    <location>
        <begin position="73"/>
        <end position="85"/>
    </location>
</feature>